<sequence length="376" mass="40752">MDRDRNTNRDGDEDRNRNRERAPEPPCPSPERPRSRPGPTRWGICSAGAISHDFVLALRTLPPEEHTVAAVAARDLGRARDFAQHFGVPRAYGSYEELAQDPGVDVVYVGVVNPAHLPVGLLFLRRGRPVLMEKPMALGAREVAQLVGTARDEGVFLMEGFWTRFFPAWRRLRSLARGGGAGVAPGAAGSSASTWGVPRLREPRLGGGVLLDLGGYGIQTVILGGFRVFLGGFWVFLGWISVVFGRISGVSGRILGVFGVDFCWFLGGFRVFLGLTPPSMPPPAADPHELPHGAALGRRERFPLPPPAEPLNFPHSTGLRYEAQHVRECLLQGLTESPEMPLAESEVIARLLDQAREQVGLKTAGVTAGVTTDPPE</sequence>
<feature type="region of interest" description="Disordered" evidence="11">
    <location>
        <begin position="1"/>
        <end position="40"/>
    </location>
</feature>
<evidence type="ECO:0000256" key="11">
    <source>
        <dbReference type="SAM" id="MobiDB-lite"/>
    </source>
</evidence>
<evidence type="ECO:0000256" key="12">
    <source>
        <dbReference type="SAM" id="Phobius"/>
    </source>
</evidence>
<dbReference type="AlphaFoldDB" id="A0A8C3MK78"/>
<comment type="similarity">
    <text evidence="1">Belongs to the Gfo/Idh/MocA family.</text>
</comment>
<comment type="catalytic activity">
    <reaction evidence="10">
        <text>D-xylose + NADP(+) = D-xylono-1,5-lactone + NADPH + H(+)</text>
        <dbReference type="Rhea" id="RHEA:22000"/>
        <dbReference type="ChEBI" id="CHEBI:15378"/>
        <dbReference type="ChEBI" id="CHEBI:15867"/>
        <dbReference type="ChEBI" id="CHEBI:53455"/>
        <dbReference type="ChEBI" id="CHEBI:57783"/>
        <dbReference type="ChEBI" id="CHEBI:58349"/>
        <dbReference type="EC" id="1.1.1.179"/>
    </reaction>
</comment>
<keyword evidence="12" id="KW-0812">Transmembrane</keyword>
<evidence type="ECO:0000259" key="13">
    <source>
        <dbReference type="Pfam" id="PF01408"/>
    </source>
</evidence>
<dbReference type="Ensembl" id="ENSCPVT00000006696.2">
    <property type="protein sequence ID" value="ENSCPVP00000006451.2"/>
    <property type="gene ID" value="ENSCPVG00000004715.2"/>
</dbReference>
<dbReference type="Gene3D" id="3.30.360.10">
    <property type="entry name" value="Dihydrodipicolinate Reductase, domain 2"/>
    <property type="match status" value="2"/>
</dbReference>
<evidence type="ECO:0000256" key="1">
    <source>
        <dbReference type="ARBA" id="ARBA00010928"/>
    </source>
</evidence>
<dbReference type="InterPro" id="IPR000683">
    <property type="entry name" value="Gfo/Idh/MocA-like_OxRdtase_N"/>
</dbReference>
<dbReference type="SUPFAM" id="SSF51735">
    <property type="entry name" value="NAD(P)-binding Rossmann-fold domains"/>
    <property type="match status" value="1"/>
</dbReference>
<evidence type="ECO:0000256" key="6">
    <source>
        <dbReference type="ARBA" id="ARBA00042926"/>
    </source>
</evidence>
<dbReference type="GO" id="GO:0000166">
    <property type="term" value="F:nucleotide binding"/>
    <property type="evidence" value="ECO:0007669"/>
    <property type="project" value="InterPro"/>
</dbReference>
<evidence type="ECO:0000256" key="4">
    <source>
        <dbReference type="ARBA" id="ARBA00038984"/>
    </source>
</evidence>
<proteinExistence type="inferred from homology"/>
<keyword evidence="12" id="KW-0472">Membrane</keyword>
<reference evidence="14" key="2">
    <citation type="submission" date="2025-09" db="UniProtKB">
        <authorList>
            <consortium name="Ensembl"/>
        </authorList>
    </citation>
    <scope>IDENTIFICATION</scope>
</reference>
<evidence type="ECO:0000256" key="10">
    <source>
        <dbReference type="ARBA" id="ARBA00049233"/>
    </source>
</evidence>
<dbReference type="InterPro" id="IPR036291">
    <property type="entry name" value="NAD(P)-bd_dom_sf"/>
</dbReference>
<evidence type="ECO:0000313" key="15">
    <source>
        <dbReference type="Proteomes" id="UP000694382"/>
    </source>
</evidence>
<feature type="compositionally biased region" description="Basic and acidic residues" evidence="11">
    <location>
        <begin position="1"/>
        <end position="23"/>
    </location>
</feature>
<protein>
    <recommendedName>
        <fullName evidence="5">Trans-1,2-dihydrobenzene-1,2-diol dehydrogenase</fullName>
        <ecNumber evidence="4">1.1.1.179</ecNumber>
        <ecNumber evidence="3">1.3.1.20</ecNumber>
    </recommendedName>
    <alternativeName>
        <fullName evidence="8">D-xylose 1-dehydrogenase</fullName>
    </alternativeName>
    <alternativeName>
        <fullName evidence="7">D-xylose-NADP dehydrogenase</fullName>
    </alternativeName>
    <alternativeName>
        <fullName evidence="6">Dimeric dihydrodiol dehydrogenase</fullName>
    </alternativeName>
</protein>
<dbReference type="PANTHER" id="PTHR22604">
    <property type="entry name" value="OXIDOREDUCTASES"/>
    <property type="match status" value="1"/>
</dbReference>
<dbReference type="EC" id="1.3.1.20" evidence="3"/>
<evidence type="ECO:0000313" key="14">
    <source>
        <dbReference type="Ensembl" id="ENSCPVP00000006451.2"/>
    </source>
</evidence>
<dbReference type="Gene3D" id="3.40.50.720">
    <property type="entry name" value="NAD(P)-binding Rossmann-like Domain"/>
    <property type="match status" value="1"/>
</dbReference>
<comment type="catalytic activity">
    <reaction evidence="9">
        <text>(1R,2R)-1,2-dihydrobenzene-1,2-diol + NADP(+) = catechol + NADPH + H(+)</text>
        <dbReference type="Rhea" id="RHEA:16729"/>
        <dbReference type="ChEBI" id="CHEBI:10702"/>
        <dbReference type="ChEBI" id="CHEBI:15378"/>
        <dbReference type="ChEBI" id="CHEBI:18135"/>
        <dbReference type="ChEBI" id="CHEBI:57783"/>
        <dbReference type="ChEBI" id="CHEBI:58349"/>
        <dbReference type="EC" id="1.3.1.20"/>
    </reaction>
</comment>
<feature type="transmembrane region" description="Helical" evidence="12">
    <location>
        <begin position="228"/>
        <end position="248"/>
    </location>
</feature>
<reference evidence="14" key="1">
    <citation type="submission" date="2025-08" db="UniProtKB">
        <authorList>
            <consortium name="Ensembl"/>
        </authorList>
    </citation>
    <scope>IDENTIFICATION</scope>
</reference>
<keyword evidence="2" id="KW-0560">Oxidoreductase</keyword>
<keyword evidence="15" id="KW-1185">Reference proteome</keyword>
<dbReference type="PANTHER" id="PTHR22604:SF105">
    <property type="entry name" value="TRANS-1,2-DIHYDROBENZENE-1,2-DIOL DEHYDROGENASE"/>
    <property type="match status" value="1"/>
</dbReference>
<dbReference type="GO" id="GO:0042843">
    <property type="term" value="P:D-xylose catabolic process"/>
    <property type="evidence" value="ECO:0007669"/>
    <property type="project" value="TreeGrafter"/>
</dbReference>
<evidence type="ECO:0000256" key="2">
    <source>
        <dbReference type="ARBA" id="ARBA00023002"/>
    </source>
</evidence>
<feature type="domain" description="Gfo/Idh/MocA-like oxidoreductase N-terminal" evidence="13">
    <location>
        <begin position="41"/>
        <end position="161"/>
    </location>
</feature>
<evidence type="ECO:0000256" key="9">
    <source>
        <dbReference type="ARBA" id="ARBA00047423"/>
    </source>
</evidence>
<dbReference type="GO" id="GO:0047837">
    <property type="term" value="F:D-xylose 1-dehydrogenase (NADP+) activity"/>
    <property type="evidence" value="ECO:0007669"/>
    <property type="project" value="UniProtKB-EC"/>
</dbReference>
<keyword evidence="12" id="KW-1133">Transmembrane helix</keyword>
<dbReference type="Proteomes" id="UP000694382">
    <property type="component" value="Unassembled WGS sequence"/>
</dbReference>
<dbReference type="GO" id="GO:0047115">
    <property type="term" value="F:trans-1,2-dihydrobenzene-1,2-diol dehydrogenase activity"/>
    <property type="evidence" value="ECO:0007669"/>
    <property type="project" value="UniProtKB-EC"/>
</dbReference>
<organism evidence="14 15">
    <name type="scientific">Geospiza parvula</name>
    <name type="common">Small tree-finch</name>
    <name type="synonym">Camarhynchus parvulus</name>
    <dbReference type="NCBI Taxonomy" id="87175"/>
    <lineage>
        <taxon>Eukaryota</taxon>
        <taxon>Metazoa</taxon>
        <taxon>Chordata</taxon>
        <taxon>Craniata</taxon>
        <taxon>Vertebrata</taxon>
        <taxon>Euteleostomi</taxon>
        <taxon>Archelosauria</taxon>
        <taxon>Archosauria</taxon>
        <taxon>Dinosauria</taxon>
        <taxon>Saurischia</taxon>
        <taxon>Theropoda</taxon>
        <taxon>Coelurosauria</taxon>
        <taxon>Aves</taxon>
        <taxon>Neognathae</taxon>
        <taxon>Neoaves</taxon>
        <taxon>Telluraves</taxon>
        <taxon>Australaves</taxon>
        <taxon>Passeriformes</taxon>
        <taxon>Thraupidae</taxon>
        <taxon>Camarhynchus</taxon>
    </lineage>
</organism>
<evidence type="ECO:0000256" key="7">
    <source>
        <dbReference type="ARBA" id="ARBA00042988"/>
    </source>
</evidence>
<accession>A0A8U8BTY3</accession>
<accession>A0A8C3MK78</accession>
<name>A0A8C3MK78_GEOPR</name>
<feature type="transmembrane region" description="Helical" evidence="12">
    <location>
        <begin position="254"/>
        <end position="273"/>
    </location>
</feature>
<evidence type="ECO:0000256" key="5">
    <source>
        <dbReference type="ARBA" id="ARBA00040603"/>
    </source>
</evidence>
<evidence type="ECO:0000256" key="8">
    <source>
        <dbReference type="ARBA" id="ARBA00043025"/>
    </source>
</evidence>
<dbReference type="Pfam" id="PF01408">
    <property type="entry name" value="GFO_IDH_MocA"/>
    <property type="match status" value="1"/>
</dbReference>
<dbReference type="EC" id="1.1.1.179" evidence="4"/>
<evidence type="ECO:0000256" key="3">
    <source>
        <dbReference type="ARBA" id="ARBA00038853"/>
    </source>
</evidence>
<dbReference type="InterPro" id="IPR050984">
    <property type="entry name" value="Gfo/Idh/MocA_domain"/>
</dbReference>